<feature type="compositionally biased region" description="Basic residues" evidence="1">
    <location>
        <begin position="163"/>
        <end position="172"/>
    </location>
</feature>
<proteinExistence type="predicted"/>
<evidence type="ECO:0000313" key="2">
    <source>
        <dbReference type="EMBL" id="CAE0421491.1"/>
    </source>
</evidence>
<feature type="compositionally biased region" description="Basic residues" evidence="1">
    <location>
        <begin position="24"/>
        <end position="35"/>
    </location>
</feature>
<feature type="region of interest" description="Disordered" evidence="1">
    <location>
        <begin position="161"/>
        <end position="189"/>
    </location>
</feature>
<feature type="compositionally biased region" description="Basic and acidic residues" evidence="1">
    <location>
        <begin position="173"/>
        <end position="189"/>
    </location>
</feature>
<feature type="compositionally biased region" description="Basic residues" evidence="1">
    <location>
        <begin position="67"/>
        <end position="77"/>
    </location>
</feature>
<feature type="compositionally biased region" description="Acidic residues" evidence="1">
    <location>
        <begin position="340"/>
        <end position="349"/>
    </location>
</feature>
<accession>A0A7S3LFC6</accession>
<dbReference type="EMBL" id="HBIM01024454">
    <property type="protein sequence ID" value="CAE0421491.1"/>
    <property type="molecule type" value="Transcribed_RNA"/>
</dbReference>
<dbReference type="Pfam" id="PF00612">
    <property type="entry name" value="IQ"/>
    <property type="match status" value="1"/>
</dbReference>
<feature type="region of interest" description="Disordered" evidence="1">
    <location>
        <begin position="1"/>
        <end position="84"/>
    </location>
</feature>
<name>A0A7S3LFC6_9STRA</name>
<dbReference type="PROSITE" id="PS50096">
    <property type="entry name" value="IQ"/>
    <property type="match status" value="1"/>
</dbReference>
<feature type="compositionally biased region" description="Basic and acidic residues" evidence="1">
    <location>
        <begin position="41"/>
        <end position="66"/>
    </location>
</feature>
<reference evidence="2" key="1">
    <citation type="submission" date="2021-01" db="EMBL/GenBank/DDBJ databases">
        <authorList>
            <person name="Corre E."/>
            <person name="Pelletier E."/>
            <person name="Niang G."/>
            <person name="Scheremetjew M."/>
            <person name="Finn R."/>
            <person name="Kale V."/>
            <person name="Holt S."/>
            <person name="Cochrane G."/>
            <person name="Meng A."/>
            <person name="Brown T."/>
            <person name="Cohen L."/>
        </authorList>
    </citation>
    <scope>NUCLEOTIDE SEQUENCE</scope>
    <source>
        <strain evidence="2">CCMP127</strain>
    </source>
</reference>
<dbReference type="InterPro" id="IPR000048">
    <property type="entry name" value="IQ_motif_EF-hand-BS"/>
</dbReference>
<sequence>MSKLESPVRARSSNSSKRADSPTKKRTSSPSKKRTSSPSKKRLDSPVKVRLAPEAKKSESSKSEKSKRGRSKSRSRKEKKEFNPDDLVVGLVIEPYESWDFGKPKDFKRPSNNKKNNKAATTIQRCMRGWWARILFKIKMMEFKIEHKDLLTKRALAKVKDKQKSKKEKVRRKMEEKQQKSLAKLSKDEEMRQEAQKLIQQLRNENKKLREKNQKVFDACKNLKEQNERLENTTTVAEGNIDTLNKHAKQIEETHKKLKIVEPRYKESVEQLAEAVELRRQFCLTERQMKLMYVKCVGGIVDLAEDKLKDRDLVDEIVGYVLETENVDNEEPVPQQITVEEPESDEDSLDGYSVHSYGS</sequence>
<dbReference type="AlphaFoldDB" id="A0A7S3LFC6"/>
<protein>
    <submittedName>
        <fullName evidence="2">Uncharacterized protein</fullName>
    </submittedName>
</protein>
<gene>
    <name evidence="2" type="ORF">ACOF00016_LOCUS18130</name>
</gene>
<organism evidence="2">
    <name type="scientific">Amphora coffeiformis</name>
    <dbReference type="NCBI Taxonomy" id="265554"/>
    <lineage>
        <taxon>Eukaryota</taxon>
        <taxon>Sar</taxon>
        <taxon>Stramenopiles</taxon>
        <taxon>Ochrophyta</taxon>
        <taxon>Bacillariophyta</taxon>
        <taxon>Bacillariophyceae</taxon>
        <taxon>Bacillariophycidae</taxon>
        <taxon>Thalassiophysales</taxon>
        <taxon>Catenulaceae</taxon>
        <taxon>Amphora</taxon>
    </lineage>
</organism>
<feature type="region of interest" description="Disordered" evidence="1">
    <location>
        <begin position="328"/>
        <end position="359"/>
    </location>
</feature>
<evidence type="ECO:0000256" key="1">
    <source>
        <dbReference type="SAM" id="MobiDB-lite"/>
    </source>
</evidence>